<comment type="caution">
    <text evidence="4">The sequence shown here is derived from an EMBL/GenBank/DDBJ whole genome shotgun (WGS) entry which is preliminary data.</text>
</comment>
<keyword evidence="2" id="KW-1133">Transmembrane helix</keyword>
<feature type="transmembrane region" description="Helical" evidence="2">
    <location>
        <begin position="385"/>
        <end position="411"/>
    </location>
</feature>
<dbReference type="RefSeq" id="WP_129228873.1">
    <property type="nucleotide sequence ID" value="NZ_QYBB01000035.1"/>
</dbReference>
<dbReference type="InterPro" id="IPR038731">
    <property type="entry name" value="RgtA/B/C-like"/>
</dbReference>
<feature type="transmembrane region" description="Helical" evidence="2">
    <location>
        <begin position="473"/>
        <end position="495"/>
    </location>
</feature>
<keyword evidence="2" id="KW-0472">Membrane</keyword>
<gene>
    <name evidence="4" type="ORF">D3273_21090</name>
</gene>
<keyword evidence="2" id="KW-0812">Transmembrane</keyword>
<dbReference type="AlphaFoldDB" id="A0A4Q2U4W5"/>
<dbReference type="EMBL" id="QYBB01000035">
    <property type="protein sequence ID" value="RYC29957.1"/>
    <property type="molecule type" value="Genomic_DNA"/>
</dbReference>
<feature type="domain" description="Glycosyltransferase RgtA/B/C/D-like" evidence="3">
    <location>
        <begin position="124"/>
        <end position="256"/>
    </location>
</feature>
<evidence type="ECO:0000313" key="5">
    <source>
        <dbReference type="Proteomes" id="UP000290759"/>
    </source>
</evidence>
<feature type="transmembrane region" description="Helical" evidence="2">
    <location>
        <begin position="423"/>
        <end position="443"/>
    </location>
</feature>
<organism evidence="4 5">
    <name type="scientific">Lichenibacterium minor</name>
    <dbReference type="NCBI Taxonomy" id="2316528"/>
    <lineage>
        <taxon>Bacteria</taxon>
        <taxon>Pseudomonadati</taxon>
        <taxon>Pseudomonadota</taxon>
        <taxon>Alphaproteobacteria</taxon>
        <taxon>Hyphomicrobiales</taxon>
        <taxon>Lichenihabitantaceae</taxon>
        <taxon>Lichenibacterium</taxon>
    </lineage>
</organism>
<feature type="transmembrane region" description="Helical" evidence="2">
    <location>
        <begin position="201"/>
        <end position="230"/>
    </location>
</feature>
<feature type="transmembrane region" description="Helical" evidence="2">
    <location>
        <begin position="125"/>
        <end position="145"/>
    </location>
</feature>
<keyword evidence="5" id="KW-1185">Reference proteome</keyword>
<dbReference type="Pfam" id="PF13231">
    <property type="entry name" value="PMT_2"/>
    <property type="match status" value="1"/>
</dbReference>
<reference evidence="4 5" key="2">
    <citation type="submission" date="2019-02" db="EMBL/GenBank/DDBJ databases">
        <title>'Lichenibacterium ramalinii' gen. nov. sp. nov., 'Lichenibacterium minor' gen. nov. sp. nov.</title>
        <authorList>
            <person name="Pankratov T."/>
        </authorList>
    </citation>
    <scope>NUCLEOTIDE SEQUENCE [LARGE SCALE GENOMIC DNA]</scope>
    <source>
        <strain evidence="4 5">RmlP026</strain>
    </source>
</reference>
<sequence>MDPIRPERLSTGTAAGAPASGRASPSPMARGGGPAGSRVPALRDPRSILVVLALGVVFALAVVVVGPQGEFPLNDDWSFAATARRLALDHAWRPLGWASMTQVTQALLGTVVCAASSCSYEHLRIGTLVTGLALLVSTYAALVSAGHSRFRGAVGALATVLNPFVTPLLFTFMTDVPFQLMMVLAAAACGTALRTGRWRDILLATASIGFAMLSRQVGLVVAMAFLPVFWMTSHDRPAWRAAKAATPVALCLPVLLAYEGWMRHTGRLPALYDDKYRDVAAALSSPVATFGQVTVNLLVSLLYLGLVCWPVLMVGAGRRDGRGLGGRATFYAGAITAAAAIFMVSHGVAMPVLGNVLTTSGNGPLTLRDTYILGRPDVPELPGGFWLLVTGLSLVGLWSLVQASVGLLAEVTRARRSRPPPDLPLRTFAALTVVLYLLPIALIGPSDRYIAVIAPILCLSFDARSMRPGGREASILTVSACGYMAALVLFSILAAHDYLAWNRARWAAIADVEANGLGDARTVDGGFEYNGERGYRPGFAGIPGKSWWWVTDDALQLSFAPLPGTETVRLYPYRTYLPADTRSIALLRRASAGR</sequence>
<feature type="transmembrane region" description="Helical" evidence="2">
    <location>
        <begin position="293"/>
        <end position="316"/>
    </location>
</feature>
<name>A0A4Q2U4W5_9HYPH</name>
<feature type="transmembrane region" description="Helical" evidence="2">
    <location>
        <begin position="152"/>
        <end position="170"/>
    </location>
</feature>
<evidence type="ECO:0000256" key="1">
    <source>
        <dbReference type="SAM" id="MobiDB-lite"/>
    </source>
</evidence>
<reference evidence="4 5" key="1">
    <citation type="submission" date="2018-12" db="EMBL/GenBank/DDBJ databases">
        <authorList>
            <person name="Grouzdev D.S."/>
            <person name="Krutkina M.S."/>
        </authorList>
    </citation>
    <scope>NUCLEOTIDE SEQUENCE [LARGE SCALE GENOMIC DNA]</scope>
    <source>
        <strain evidence="4 5">RmlP026</strain>
    </source>
</reference>
<dbReference type="Proteomes" id="UP000290759">
    <property type="component" value="Unassembled WGS sequence"/>
</dbReference>
<proteinExistence type="predicted"/>
<feature type="transmembrane region" description="Helical" evidence="2">
    <location>
        <begin position="48"/>
        <end position="67"/>
    </location>
</feature>
<feature type="region of interest" description="Disordered" evidence="1">
    <location>
        <begin position="1"/>
        <end position="38"/>
    </location>
</feature>
<dbReference type="OrthoDB" id="915562at2"/>
<feature type="compositionally biased region" description="Low complexity" evidence="1">
    <location>
        <begin position="10"/>
        <end position="29"/>
    </location>
</feature>
<accession>A0A4Q2U4W5</accession>
<protein>
    <recommendedName>
        <fullName evidence="3">Glycosyltransferase RgtA/B/C/D-like domain-containing protein</fullName>
    </recommendedName>
</protein>
<feature type="transmembrane region" description="Helical" evidence="2">
    <location>
        <begin position="328"/>
        <end position="349"/>
    </location>
</feature>
<evidence type="ECO:0000313" key="4">
    <source>
        <dbReference type="EMBL" id="RYC29957.1"/>
    </source>
</evidence>
<evidence type="ECO:0000259" key="3">
    <source>
        <dbReference type="Pfam" id="PF13231"/>
    </source>
</evidence>
<evidence type="ECO:0000256" key="2">
    <source>
        <dbReference type="SAM" id="Phobius"/>
    </source>
</evidence>